<dbReference type="Gene3D" id="3.30.1360.120">
    <property type="entry name" value="Probable tRNA modification gtpase trme, domain 1"/>
    <property type="match status" value="1"/>
</dbReference>
<dbReference type="SUPFAM" id="SSF103025">
    <property type="entry name" value="Folate-binding domain"/>
    <property type="match status" value="1"/>
</dbReference>
<dbReference type="KEGG" id="dalk:DSCA_57430"/>
<dbReference type="AlphaFoldDB" id="A0A5K7YUW6"/>
<dbReference type="Proteomes" id="UP000427906">
    <property type="component" value="Chromosome"/>
</dbReference>
<dbReference type="OrthoDB" id="5417714at2"/>
<sequence length="213" mass="23308">MSNIKRESPVRFKASPLKAEVRDNWTVALEYDDEGQGPWLVDLAHKTRWDLQDSRVGEQRPCDLAVPETPGRCTLANDTLVNRMNRTQASIYHLGAAAPAMPDFPGYTDVSESTVFLALFGRQAFLVAEKLTNLDFLDPAMEAPFLLQGPLCHVPCQIVTLEKTADGAGGILLTCSRGYGDSMLHAVMEAGAEFGLRPAGENRFSAWIQGLQG</sequence>
<evidence type="ECO:0000313" key="1">
    <source>
        <dbReference type="EMBL" id="BBO71813.1"/>
    </source>
</evidence>
<keyword evidence="2" id="KW-1185">Reference proteome</keyword>
<dbReference type="RefSeq" id="WP_155319594.1">
    <property type="nucleotide sequence ID" value="NZ_AP021874.1"/>
</dbReference>
<reference evidence="1 2" key="1">
    <citation type="submission" date="2019-11" db="EMBL/GenBank/DDBJ databases">
        <title>Comparative genomics of hydrocarbon-degrading Desulfosarcina strains.</title>
        <authorList>
            <person name="Watanabe M."/>
            <person name="Kojima H."/>
            <person name="Fukui M."/>
        </authorList>
    </citation>
    <scope>NUCLEOTIDE SEQUENCE [LARGE SCALE GENOMIC DNA]</scope>
    <source>
        <strain evidence="1 2">PL12</strain>
    </source>
</reference>
<proteinExistence type="predicted"/>
<accession>A0A5K7YUW6</accession>
<dbReference type="EMBL" id="AP021874">
    <property type="protein sequence ID" value="BBO71813.1"/>
    <property type="molecule type" value="Genomic_DNA"/>
</dbReference>
<evidence type="ECO:0008006" key="3">
    <source>
        <dbReference type="Google" id="ProtNLM"/>
    </source>
</evidence>
<dbReference type="InterPro" id="IPR027266">
    <property type="entry name" value="TrmE/GcvT-like"/>
</dbReference>
<organism evidence="1 2">
    <name type="scientific">Desulfosarcina alkanivorans</name>
    <dbReference type="NCBI Taxonomy" id="571177"/>
    <lineage>
        <taxon>Bacteria</taxon>
        <taxon>Pseudomonadati</taxon>
        <taxon>Thermodesulfobacteriota</taxon>
        <taxon>Desulfobacteria</taxon>
        <taxon>Desulfobacterales</taxon>
        <taxon>Desulfosarcinaceae</taxon>
        <taxon>Desulfosarcina</taxon>
    </lineage>
</organism>
<name>A0A5K7YUW6_9BACT</name>
<evidence type="ECO:0000313" key="2">
    <source>
        <dbReference type="Proteomes" id="UP000427906"/>
    </source>
</evidence>
<protein>
    <recommendedName>
        <fullName evidence="3">Sarcosine oxidase subunit gamma SoxG</fullName>
    </recommendedName>
</protein>
<gene>
    <name evidence="1" type="ORF">DSCA_57430</name>
</gene>